<organism evidence="1 2">
    <name type="scientific">Paxillus rubicundulus Ve08.2h10</name>
    <dbReference type="NCBI Taxonomy" id="930991"/>
    <lineage>
        <taxon>Eukaryota</taxon>
        <taxon>Fungi</taxon>
        <taxon>Dikarya</taxon>
        <taxon>Basidiomycota</taxon>
        <taxon>Agaricomycotina</taxon>
        <taxon>Agaricomycetes</taxon>
        <taxon>Agaricomycetidae</taxon>
        <taxon>Boletales</taxon>
        <taxon>Paxilineae</taxon>
        <taxon>Paxillaceae</taxon>
        <taxon>Paxillus</taxon>
    </lineage>
</organism>
<accession>A0A0D0BYP4</accession>
<dbReference type="OrthoDB" id="3261222at2759"/>
<sequence>MEMEGGALEWSRDHYAEFELDKMALLCVTQRREQDPNYRGKSIPAPRPSVSTRGHWIESTTSYKFLGIIVDQELLFREQAANVMAKGTKYILACRRMSKVMKGVKGRLMKKLYEVVVIPKMLYGINVLGTDLIGKGKGKKDNGWGSLLHRLLAEFNIDPRNMEKIEPLRHYPKWQPDVIIDAKDDTEDVCLYSDGSGLEGGIGGAAKKTLRFHLGKVTEHTVYEGEFVGMILAMELLKGE</sequence>
<proteinExistence type="predicted"/>
<evidence type="ECO:0000313" key="1">
    <source>
        <dbReference type="EMBL" id="KIK76287.1"/>
    </source>
</evidence>
<dbReference type="AlphaFoldDB" id="A0A0D0BYP4"/>
<dbReference type="HOGENOM" id="CLU_043286_0_0_1"/>
<dbReference type="InParanoid" id="A0A0D0BYP4"/>
<dbReference type="STRING" id="930991.A0A0D0BYP4"/>
<reference evidence="1 2" key="1">
    <citation type="submission" date="2014-04" db="EMBL/GenBank/DDBJ databases">
        <authorList>
            <consortium name="DOE Joint Genome Institute"/>
            <person name="Kuo A."/>
            <person name="Kohler A."/>
            <person name="Jargeat P."/>
            <person name="Nagy L.G."/>
            <person name="Floudas D."/>
            <person name="Copeland A."/>
            <person name="Barry K.W."/>
            <person name="Cichocki N."/>
            <person name="Veneault-Fourrey C."/>
            <person name="LaButti K."/>
            <person name="Lindquist E.A."/>
            <person name="Lipzen A."/>
            <person name="Lundell T."/>
            <person name="Morin E."/>
            <person name="Murat C."/>
            <person name="Sun H."/>
            <person name="Tunlid A."/>
            <person name="Henrissat B."/>
            <person name="Grigoriev I.V."/>
            <person name="Hibbett D.S."/>
            <person name="Martin F."/>
            <person name="Nordberg H.P."/>
            <person name="Cantor M.N."/>
            <person name="Hua S.X."/>
        </authorList>
    </citation>
    <scope>NUCLEOTIDE SEQUENCE [LARGE SCALE GENOMIC DNA]</scope>
    <source>
        <strain evidence="1 2">Ve08.2h10</strain>
    </source>
</reference>
<dbReference type="Proteomes" id="UP000054538">
    <property type="component" value="Unassembled WGS sequence"/>
</dbReference>
<protein>
    <submittedName>
        <fullName evidence="1">Uncharacterized protein</fullName>
    </submittedName>
</protein>
<gene>
    <name evidence="1" type="ORF">PAXRUDRAFT_36929</name>
</gene>
<keyword evidence="2" id="KW-1185">Reference proteome</keyword>
<evidence type="ECO:0000313" key="2">
    <source>
        <dbReference type="Proteomes" id="UP000054538"/>
    </source>
</evidence>
<reference evidence="2" key="2">
    <citation type="submission" date="2015-01" db="EMBL/GenBank/DDBJ databases">
        <title>Evolutionary Origins and Diversification of the Mycorrhizal Mutualists.</title>
        <authorList>
            <consortium name="DOE Joint Genome Institute"/>
            <consortium name="Mycorrhizal Genomics Consortium"/>
            <person name="Kohler A."/>
            <person name="Kuo A."/>
            <person name="Nagy L.G."/>
            <person name="Floudas D."/>
            <person name="Copeland A."/>
            <person name="Barry K.W."/>
            <person name="Cichocki N."/>
            <person name="Veneault-Fourrey C."/>
            <person name="LaButti K."/>
            <person name="Lindquist E.A."/>
            <person name="Lipzen A."/>
            <person name="Lundell T."/>
            <person name="Morin E."/>
            <person name="Murat C."/>
            <person name="Riley R."/>
            <person name="Ohm R."/>
            <person name="Sun H."/>
            <person name="Tunlid A."/>
            <person name="Henrissat B."/>
            <person name="Grigoriev I.V."/>
            <person name="Hibbett D.S."/>
            <person name="Martin F."/>
        </authorList>
    </citation>
    <scope>NUCLEOTIDE SEQUENCE [LARGE SCALE GENOMIC DNA]</scope>
    <source>
        <strain evidence="2">Ve08.2h10</strain>
    </source>
</reference>
<dbReference type="EMBL" id="KN827572">
    <property type="protein sequence ID" value="KIK76287.1"/>
    <property type="molecule type" value="Genomic_DNA"/>
</dbReference>
<name>A0A0D0BYP4_9AGAM</name>